<feature type="domain" description="MacB-like periplasmic core" evidence="8">
    <location>
        <begin position="76"/>
        <end position="297"/>
    </location>
</feature>
<dbReference type="InterPro" id="IPR050250">
    <property type="entry name" value="Macrolide_Exporter_MacB"/>
</dbReference>
<evidence type="ECO:0000256" key="2">
    <source>
        <dbReference type="ARBA" id="ARBA00022475"/>
    </source>
</evidence>
<accession>A0A7G7G2M8</accession>
<evidence type="ECO:0000256" key="4">
    <source>
        <dbReference type="ARBA" id="ARBA00022989"/>
    </source>
</evidence>
<comment type="subcellular location">
    <subcellularLocation>
        <location evidence="1">Cell membrane</location>
        <topology evidence="1">Multi-pass membrane protein</topology>
    </subcellularLocation>
</comment>
<feature type="transmembrane region" description="Helical" evidence="6">
    <location>
        <begin position="383"/>
        <end position="410"/>
    </location>
</feature>
<dbReference type="AlphaFoldDB" id="A0A7G7G2M8"/>
<dbReference type="GO" id="GO:0022857">
    <property type="term" value="F:transmembrane transporter activity"/>
    <property type="evidence" value="ECO:0007669"/>
    <property type="project" value="TreeGrafter"/>
</dbReference>
<evidence type="ECO:0000256" key="5">
    <source>
        <dbReference type="ARBA" id="ARBA00023136"/>
    </source>
</evidence>
<organism evidence="9 10">
    <name type="scientific">Adhaeribacter swui</name>
    <dbReference type="NCBI Taxonomy" id="2086471"/>
    <lineage>
        <taxon>Bacteria</taxon>
        <taxon>Pseudomonadati</taxon>
        <taxon>Bacteroidota</taxon>
        <taxon>Cytophagia</taxon>
        <taxon>Cytophagales</taxon>
        <taxon>Hymenobacteraceae</taxon>
        <taxon>Adhaeribacter</taxon>
    </lineage>
</organism>
<dbReference type="Pfam" id="PF12704">
    <property type="entry name" value="MacB_PCD"/>
    <property type="match status" value="2"/>
</dbReference>
<dbReference type="EMBL" id="CP055155">
    <property type="protein sequence ID" value="QNF31412.1"/>
    <property type="molecule type" value="Genomic_DNA"/>
</dbReference>
<dbReference type="Proteomes" id="UP000515237">
    <property type="component" value="Plasmid unnamed2"/>
</dbReference>
<evidence type="ECO:0000313" key="10">
    <source>
        <dbReference type="Proteomes" id="UP000515237"/>
    </source>
</evidence>
<keyword evidence="5 6" id="KW-0472">Membrane</keyword>
<protein>
    <submittedName>
        <fullName evidence="9">ABC transporter permease</fullName>
    </submittedName>
</protein>
<sequence length="847" mass="95150">MFYQRRQQHGSFKARLFYLWEVLLLLHPRLWRREAAVTSPSYLSHLNHYPKPALTTMFQNTFLVAWRKLRRHKSYTLINVLSLSLGMASVILIFTLVKYHLSFDNFHANKDRIYRITTEFHEDKIRLNTGVPSPLGEAFRQDYPVAEKVARVAFLTKRVVTPSPQKRFEEDVAFAEPAFFDIVHLPLVLGSPMGRLQEPHTALITERLAKKYFGEQNAVGQTIRIDDSLVVAVAGVLQDLPRNTDFRSEIYVPFSHLKEHSPGLVEKDWWFSVNKQMQCFIRLKPGVSAAAVNDQVLAAISSSYYDEKMAKFFRFKLQPLADLHFNPKLGGYTEKKNLWAFAFIGFILIVTTCVNFVNLATAQALGRAKEIGIRKVLGSQPRTLFWQFIAETTLLTGFALLLAGTVAYLTLPLVNRLFELELALNPGQDVSLLVFLAVLMLVVIFLAGSYPGLILARFQPIAALKGKLSQKQIGGFSLRKGLVITQFAISQLLIMGTLTIAHQMRYARRADLGFDKEAIVLLPVPDVNKAKSNALGVQFSRVAGVEKVTFCYEAPTSEYSPTTSIQFDARPEAEKFSIILKHGDHQYVPTFGLKIVAGRNLYPADTTREYLLNETAVKALGLTSNQQVLGKQASINGRSGTVVGVVKDFHNKSFHAAIDPLCITTLSENYAMYGIKVNLSSLATSLPQLQKAWDLTFPSAIFTYRFLDEDIARAYQLDTMIQWLIQAFAGIAIFIGCLGLYGLVSFMAVQKTKEIGVRKVLGASLGNILWLFYREFFRLLLLAFIVAAPLAWWLMNDWLNNFVYRIELGSSIFILAIVLTGGIALLTVGYQSLKAALTNPVQSLRSE</sequence>
<dbReference type="InterPro" id="IPR025857">
    <property type="entry name" value="MacB_PCD"/>
</dbReference>
<dbReference type="PANTHER" id="PTHR30572:SF18">
    <property type="entry name" value="ABC-TYPE MACROLIDE FAMILY EXPORT SYSTEM PERMEASE COMPONENT 2"/>
    <property type="match status" value="1"/>
</dbReference>
<evidence type="ECO:0000313" key="9">
    <source>
        <dbReference type="EMBL" id="QNF31412.1"/>
    </source>
</evidence>
<evidence type="ECO:0000256" key="3">
    <source>
        <dbReference type="ARBA" id="ARBA00022692"/>
    </source>
</evidence>
<feature type="transmembrane region" description="Helical" evidence="6">
    <location>
        <begin position="477"/>
        <end position="501"/>
    </location>
</feature>
<dbReference type="GO" id="GO:0005886">
    <property type="term" value="C:plasma membrane"/>
    <property type="evidence" value="ECO:0007669"/>
    <property type="project" value="UniProtKB-SubCell"/>
</dbReference>
<keyword evidence="10" id="KW-1185">Reference proteome</keyword>
<evidence type="ECO:0000259" key="8">
    <source>
        <dbReference type="Pfam" id="PF12704"/>
    </source>
</evidence>
<evidence type="ECO:0000256" key="1">
    <source>
        <dbReference type="ARBA" id="ARBA00004651"/>
    </source>
</evidence>
<feature type="domain" description="MacB-like periplasmic core" evidence="8">
    <location>
        <begin position="555"/>
        <end position="679"/>
    </location>
</feature>
<keyword evidence="9" id="KW-0614">Plasmid</keyword>
<keyword evidence="3 6" id="KW-0812">Transmembrane</keyword>
<feature type="transmembrane region" description="Helical" evidence="6">
    <location>
        <begin position="723"/>
        <end position="744"/>
    </location>
</feature>
<dbReference type="KEGG" id="aswu:HUW51_01215"/>
<gene>
    <name evidence="9" type="ORF">HUW51_01215</name>
</gene>
<geneLocation type="plasmid" evidence="9 10">
    <name>unnamed2</name>
</geneLocation>
<keyword evidence="2" id="KW-1003">Cell membrane</keyword>
<dbReference type="PANTHER" id="PTHR30572">
    <property type="entry name" value="MEMBRANE COMPONENT OF TRANSPORTER-RELATED"/>
    <property type="match status" value="1"/>
</dbReference>
<feature type="transmembrane region" description="Helical" evidence="6">
    <location>
        <begin position="430"/>
        <end position="456"/>
    </location>
</feature>
<name>A0A7G7G2M8_9BACT</name>
<proteinExistence type="predicted"/>
<feature type="transmembrane region" description="Helical" evidence="6">
    <location>
        <begin position="779"/>
        <end position="796"/>
    </location>
</feature>
<feature type="transmembrane region" description="Helical" evidence="6">
    <location>
        <begin position="808"/>
        <end position="830"/>
    </location>
</feature>
<evidence type="ECO:0000256" key="6">
    <source>
        <dbReference type="SAM" id="Phobius"/>
    </source>
</evidence>
<keyword evidence="4 6" id="KW-1133">Transmembrane helix</keyword>
<dbReference type="InterPro" id="IPR003838">
    <property type="entry name" value="ABC3_permease_C"/>
</dbReference>
<reference evidence="9 10" key="1">
    <citation type="journal article" date="2018" name="Int. J. Syst. Evol. Microbiol.">
        <title>Adhaeribacter swui sp. nov., isolated from wet mud.</title>
        <authorList>
            <person name="Kim D.U."/>
            <person name="Kim K.W."/>
            <person name="Kang M.S."/>
            <person name="Kim J.Y."/>
            <person name="Jang J.H."/>
            <person name="Kim M.K."/>
        </authorList>
    </citation>
    <scope>NUCLEOTIDE SEQUENCE [LARGE SCALE GENOMIC DNA]</scope>
    <source>
        <strain evidence="9 10">KCTC 52873</strain>
        <plasmid evidence="9">unnamed2</plasmid>
    </source>
</reference>
<evidence type="ECO:0000259" key="7">
    <source>
        <dbReference type="Pfam" id="PF02687"/>
    </source>
</evidence>
<feature type="transmembrane region" description="Helical" evidence="6">
    <location>
        <begin position="338"/>
        <end position="362"/>
    </location>
</feature>
<dbReference type="Pfam" id="PF02687">
    <property type="entry name" value="FtsX"/>
    <property type="match status" value="2"/>
</dbReference>
<feature type="domain" description="ABC3 transporter permease C-terminal" evidence="7">
    <location>
        <begin position="728"/>
        <end position="839"/>
    </location>
</feature>
<feature type="transmembrane region" description="Helical" evidence="6">
    <location>
        <begin position="77"/>
        <end position="97"/>
    </location>
</feature>
<feature type="domain" description="ABC3 transporter permease C-terminal" evidence="7">
    <location>
        <begin position="343"/>
        <end position="460"/>
    </location>
</feature>